<dbReference type="VEuPathDB" id="FungiDB:RhiirFUN_022351"/>
<proteinExistence type="predicted"/>
<dbReference type="VEuPathDB" id="FungiDB:FUN_017056"/>
<organism evidence="1 2">
    <name type="scientific">Rhizophagus irregularis</name>
    <dbReference type="NCBI Taxonomy" id="588596"/>
    <lineage>
        <taxon>Eukaryota</taxon>
        <taxon>Fungi</taxon>
        <taxon>Fungi incertae sedis</taxon>
        <taxon>Mucoromycota</taxon>
        <taxon>Glomeromycotina</taxon>
        <taxon>Glomeromycetes</taxon>
        <taxon>Glomerales</taxon>
        <taxon>Glomeraceae</taxon>
        <taxon>Rhizophagus</taxon>
    </lineage>
</organism>
<gene>
    <name evidence="1" type="ORF">RhiirC2_777807</name>
</gene>
<name>A0A2N1NDL9_9GLOM</name>
<evidence type="ECO:0000313" key="2">
    <source>
        <dbReference type="Proteomes" id="UP000233469"/>
    </source>
</evidence>
<reference evidence="1 2" key="1">
    <citation type="submission" date="2016-04" db="EMBL/GenBank/DDBJ databases">
        <title>Genome analyses suggest a sexual origin of heterokaryosis in a supposedly ancient asexual fungus.</title>
        <authorList>
            <person name="Ropars J."/>
            <person name="Sedzielewska K."/>
            <person name="Noel J."/>
            <person name="Charron P."/>
            <person name="Farinelli L."/>
            <person name="Marton T."/>
            <person name="Kruger M."/>
            <person name="Pelin A."/>
            <person name="Brachmann A."/>
            <person name="Corradi N."/>
        </authorList>
    </citation>
    <scope>NUCLEOTIDE SEQUENCE [LARGE SCALE GENOMIC DNA]</scope>
    <source>
        <strain evidence="1 2">C2</strain>
    </source>
</reference>
<dbReference type="AlphaFoldDB" id="A0A2N1NDL9"/>
<protein>
    <recommendedName>
        <fullName evidence="3">DUF659 domain-containing protein</fullName>
    </recommendedName>
</protein>
<dbReference type="VEuPathDB" id="FungiDB:RhiirA1_497804"/>
<sequence>MSGILFNVIENHSLWNNYYNITTPERKEYLVALSNYSTESRTGKFLTSEISAIIEKIGVNKFAAVVTDTHAINLMAAADDLVKLDNIKDLILDCGKITRFFNNSHQASAILFQDLKM</sequence>
<reference evidence="1 2" key="2">
    <citation type="submission" date="2017-10" db="EMBL/GenBank/DDBJ databases">
        <title>Extensive intraspecific genome diversity in a model arbuscular mycorrhizal fungus.</title>
        <authorList>
            <person name="Chen E.C.H."/>
            <person name="Morin E."/>
            <person name="Baudet D."/>
            <person name="Noel J."/>
            <person name="Ndikumana S."/>
            <person name="Charron P."/>
            <person name="St-Onge C."/>
            <person name="Giorgi J."/>
            <person name="Grigoriev I.V."/>
            <person name="Roux C."/>
            <person name="Martin F.M."/>
            <person name="Corradi N."/>
        </authorList>
    </citation>
    <scope>NUCLEOTIDE SEQUENCE [LARGE SCALE GENOMIC DNA]</scope>
    <source>
        <strain evidence="1 2">C2</strain>
    </source>
</reference>
<dbReference type="EMBL" id="LLXL01000474">
    <property type="protein sequence ID" value="PKK71914.1"/>
    <property type="molecule type" value="Genomic_DNA"/>
</dbReference>
<comment type="caution">
    <text evidence="1">The sequence shown here is derived from an EMBL/GenBank/DDBJ whole genome shotgun (WGS) entry which is preliminary data.</text>
</comment>
<accession>A0A2N1NDL9</accession>
<dbReference type="Proteomes" id="UP000233469">
    <property type="component" value="Unassembled WGS sequence"/>
</dbReference>
<evidence type="ECO:0000313" key="1">
    <source>
        <dbReference type="EMBL" id="PKK71914.1"/>
    </source>
</evidence>
<evidence type="ECO:0008006" key="3">
    <source>
        <dbReference type="Google" id="ProtNLM"/>
    </source>
</evidence>